<dbReference type="Proteomes" id="UP000324705">
    <property type="component" value="Chromosome 4A"/>
</dbReference>
<organism evidence="7 8">
    <name type="scientific">Triticum turgidum subsp. durum</name>
    <name type="common">Durum wheat</name>
    <name type="synonym">Triticum durum</name>
    <dbReference type="NCBI Taxonomy" id="4567"/>
    <lineage>
        <taxon>Eukaryota</taxon>
        <taxon>Viridiplantae</taxon>
        <taxon>Streptophyta</taxon>
        <taxon>Embryophyta</taxon>
        <taxon>Tracheophyta</taxon>
        <taxon>Spermatophyta</taxon>
        <taxon>Magnoliopsida</taxon>
        <taxon>Liliopsida</taxon>
        <taxon>Poales</taxon>
        <taxon>Poaceae</taxon>
        <taxon>BOP clade</taxon>
        <taxon>Pooideae</taxon>
        <taxon>Triticodae</taxon>
        <taxon>Triticeae</taxon>
        <taxon>Triticinae</taxon>
        <taxon>Triticum</taxon>
    </lineage>
</organism>
<reference evidence="7 8" key="1">
    <citation type="submission" date="2017-09" db="EMBL/GenBank/DDBJ databases">
        <authorList>
            <consortium name="International Durum Wheat Genome Sequencing Consortium (IDWGSC)"/>
            <person name="Milanesi L."/>
        </authorList>
    </citation>
    <scope>NUCLEOTIDE SEQUENCE [LARGE SCALE GENOMIC DNA]</scope>
    <source>
        <strain evidence="8">cv. Svevo</strain>
    </source>
</reference>
<dbReference type="Gramene" id="TRITD4Av1G196710.1">
    <property type="protein sequence ID" value="TRITD4Av1G196710.1"/>
    <property type="gene ID" value="TRITD4Av1G196710"/>
</dbReference>
<dbReference type="EMBL" id="LT934117">
    <property type="protein sequence ID" value="VAH95484.1"/>
    <property type="molecule type" value="Genomic_DNA"/>
</dbReference>
<evidence type="ECO:0000256" key="3">
    <source>
        <dbReference type="ARBA" id="ARBA00022692"/>
    </source>
</evidence>
<evidence type="ECO:0000313" key="6">
    <source>
        <dbReference type="EMBL" id="VAH95484.1"/>
    </source>
</evidence>
<dbReference type="InterPro" id="IPR008892">
    <property type="entry name" value="COR413"/>
</dbReference>
<keyword evidence="8" id="KW-1185">Reference proteome</keyword>
<evidence type="ECO:0000256" key="2">
    <source>
        <dbReference type="ARBA" id="ARBA00005852"/>
    </source>
</evidence>
<dbReference type="PANTHER" id="PTHR33596:SF17">
    <property type="entry name" value="COLD-REGULATED 413 INNER MEMBRANE PROTEIN 1, CHLOROPLASTIC-RELATED"/>
    <property type="match status" value="1"/>
</dbReference>
<keyword evidence="5" id="KW-0472">Membrane</keyword>
<evidence type="ECO:0000256" key="4">
    <source>
        <dbReference type="ARBA" id="ARBA00022989"/>
    </source>
</evidence>
<dbReference type="Pfam" id="PF05562">
    <property type="entry name" value="WCOR413"/>
    <property type="match status" value="1"/>
</dbReference>
<comment type="similarity">
    <text evidence="2">Belongs to the Cold-regulated 413 protein family.</text>
</comment>
<sequence length="92" mass="10298">MVSIPNFRSEYGMWTAFLALAVRLFLPFPGDLELPQSTMLAVSVAPYQVMNVRYVTCSPFRKTLAILLHMSLIIHPLGQLSTKCEVAKKKGN</sequence>
<dbReference type="GO" id="GO:0016020">
    <property type="term" value="C:membrane"/>
    <property type="evidence" value="ECO:0007669"/>
    <property type="project" value="UniProtKB-SubCell"/>
</dbReference>
<keyword evidence="3" id="KW-0812">Transmembrane</keyword>
<dbReference type="Proteomes" id="UP000324705">
    <property type="component" value="Chromosome 6A"/>
</dbReference>
<comment type="subcellular location">
    <subcellularLocation>
        <location evidence="1">Membrane</location>
        <topology evidence="1">Multi-pass membrane protein</topology>
    </subcellularLocation>
</comment>
<protein>
    <submittedName>
        <fullName evidence="6 7">Uncharacterized protein</fullName>
    </submittedName>
</protein>
<evidence type="ECO:0000256" key="5">
    <source>
        <dbReference type="ARBA" id="ARBA00023136"/>
    </source>
</evidence>
<dbReference type="PANTHER" id="PTHR33596">
    <property type="entry name" value="COLD-REGULATED 413 PLASMA MEMBRANE PROTEIN 2"/>
    <property type="match status" value="1"/>
</dbReference>
<name>A0A9R0YBR4_TRITD</name>
<gene>
    <name evidence="6" type="ORF">TRITD_4Av1G196710</name>
    <name evidence="7" type="ORF">TRITD_6Av1G224720</name>
</gene>
<evidence type="ECO:0000313" key="7">
    <source>
        <dbReference type="EMBL" id="VAI52010.1"/>
    </source>
</evidence>
<keyword evidence="4" id="KW-1133">Transmembrane helix</keyword>
<evidence type="ECO:0000313" key="8">
    <source>
        <dbReference type="Proteomes" id="UP000324705"/>
    </source>
</evidence>
<proteinExistence type="inferred from homology"/>
<dbReference type="AlphaFoldDB" id="A0A9R0YBR4"/>
<dbReference type="EMBL" id="LT934121">
    <property type="protein sequence ID" value="VAI52010.1"/>
    <property type="molecule type" value="Genomic_DNA"/>
</dbReference>
<evidence type="ECO:0000256" key="1">
    <source>
        <dbReference type="ARBA" id="ARBA00004141"/>
    </source>
</evidence>
<accession>A0A9R0YBR4</accession>
<dbReference type="Gramene" id="TRITD6Av1G224720.1">
    <property type="protein sequence ID" value="TRITD6Av1G224720.1"/>
    <property type="gene ID" value="TRITD6Av1G224720"/>
</dbReference>